<evidence type="ECO:0000256" key="2">
    <source>
        <dbReference type="SAM" id="SignalP"/>
    </source>
</evidence>
<accession>A0A5B7HM56</accession>
<proteinExistence type="predicted"/>
<protein>
    <submittedName>
        <fullName evidence="3">Uncharacterized protein</fullName>
    </submittedName>
</protein>
<evidence type="ECO:0000256" key="1">
    <source>
        <dbReference type="SAM" id="MobiDB-lite"/>
    </source>
</evidence>
<feature type="signal peptide" evidence="2">
    <location>
        <begin position="1"/>
        <end position="23"/>
    </location>
</feature>
<reference evidence="3 4" key="1">
    <citation type="submission" date="2019-05" db="EMBL/GenBank/DDBJ databases">
        <title>Another draft genome of Portunus trituberculatus and its Hox gene families provides insights of decapod evolution.</title>
        <authorList>
            <person name="Jeong J.-H."/>
            <person name="Song I."/>
            <person name="Kim S."/>
            <person name="Choi T."/>
            <person name="Kim D."/>
            <person name="Ryu S."/>
            <person name="Kim W."/>
        </authorList>
    </citation>
    <scope>NUCLEOTIDE SEQUENCE [LARGE SCALE GENOMIC DNA]</scope>
    <source>
        <tissue evidence="3">Muscle</tissue>
    </source>
</reference>
<dbReference type="Proteomes" id="UP000324222">
    <property type="component" value="Unassembled WGS sequence"/>
</dbReference>
<name>A0A5B7HM56_PORTR</name>
<dbReference type="EMBL" id="VSRR010031526">
    <property type="protein sequence ID" value="MPC70675.1"/>
    <property type="molecule type" value="Genomic_DNA"/>
</dbReference>
<feature type="chain" id="PRO_5022954575" evidence="2">
    <location>
        <begin position="24"/>
        <end position="255"/>
    </location>
</feature>
<gene>
    <name evidence="3" type="ORF">E2C01_064929</name>
</gene>
<dbReference type="AlphaFoldDB" id="A0A5B7HM56"/>
<comment type="caution">
    <text evidence="3">The sequence shown here is derived from an EMBL/GenBank/DDBJ whole genome shotgun (WGS) entry which is preliminary data.</text>
</comment>
<feature type="region of interest" description="Disordered" evidence="1">
    <location>
        <begin position="88"/>
        <end position="181"/>
    </location>
</feature>
<feature type="region of interest" description="Disordered" evidence="1">
    <location>
        <begin position="197"/>
        <end position="255"/>
    </location>
</feature>
<feature type="compositionally biased region" description="Basic residues" evidence="1">
    <location>
        <begin position="134"/>
        <end position="153"/>
    </location>
</feature>
<sequence length="255" mass="26608">MTGWPGGTMNRLLVALVLGVVTGDEDAIGVWWLGATSWCPRGGSGTGGLGPFVRSGVPWYRDAALVASRVPLAPGSCAKSLGLGSARSLLRPGSPSEAALKHPRTQGHPRDQGGHTVRLTARPRRRLAAPTASLRRRAHRGPHASPTSHRRQPHAAQPPAPPTSPLLQGGGKASCRPHIPPLGLLARSRGWEIRWTPLQPRGAVRRGKSQGGAGRGSGSPDLGQRLSCIPGLAPSTGNPPHRPGGPHTPSSPQHR</sequence>
<keyword evidence="2" id="KW-0732">Signal</keyword>
<evidence type="ECO:0000313" key="3">
    <source>
        <dbReference type="EMBL" id="MPC70675.1"/>
    </source>
</evidence>
<evidence type="ECO:0000313" key="4">
    <source>
        <dbReference type="Proteomes" id="UP000324222"/>
    </source>
</evidence>
<organism evidence="3 4">
    <name type="scientific">Portunus trituberculatus</name>
    <name type="common">Swimming crab</name>
    <name type="synonym">Neptunus trituberculatus</name>
    <dbReference type="NCBI Taxonomy" id="210409"/>
    <lineage>
        <taxon>Eukaryota</taxon>
        <taxon>Metazoa</taxon>
        <taxon>Ecdysozoa</taxon>
        <taxon>Arthropoda</taxon>
        <taxon>Crustacea</taxon>
        <taxon>Multicrustacea</taxon>
        <taxon>Malacostraca</taxon>
        <taxon>Eumalacostraca</taxon>
        <taxon>Eucarida</taxon>
        <taxon>Decapoda</taxon>
        <taxon>Pleocyemata</taxon>
        <taxon>Brachyura</taxon>
        <taxon>Eubrachyura</taxon>
        <taxon>Portunoidea</taxon>
        <taxon>Portunidae</taxon>
        <taxon>Portuninae</taxon>
        <taxon>Portunus</taxon>
    </lineage>
</organism>
<keyword evidence="4" id="KW-1185">Reference proteome</keyword>